<feature type="transmembrane region" description="Helical" evidence="1">
    <location>
        <begin position="44"/>
        <end position="63"/>
    </location>
</feature>
<organism evidence="2 3">
    <name type="scientific">Enterobacter kobei</name>
    <dbReference type="NCBI Taxonomy" id="208224"/>
    <lineage>
        <taxon>Bacteria</taxon>
        <taxon>Pseudomonadati</taxon>
        <taxon>Pseudomonadota</taxon>
        <taxon>Gammaproteobacteria</taxon>
        <taxon>Enterobacterales</taxon>
        <taxon>Enterobacteriaceae</taxon>
        <taxon>Enterobacter</taxon>
        <taxon>Enterobacter cloacae complex</taxon>
    </lineage>
</organism>
<keyword evidence="1" id="KW-0812">Transmembrane</keyword>
<feature type="transmembrane region" description="Helical" evidence="1">
    <location>
        <begin position="111"/>
        <end position="138"/>
    </location>
</feature>
<protein>
    <submittedName>
        <fullName evidence="2">Uncharacterized protein</fullName>
    </submittedName>
</protein>
<keyword evidence="1" id="KW-1133">Transmembrane helix</keyword>
<dbReference type="Proteomes" id="UP001228563">
    <property type="component" value="Chromosome"/>
</dbReference>
<evidence type="ECO:0000313" key="2">
    <source>
        <dbReference type="EMBL" id="WMT67582.1"/>
    </source>
</evidence>
<keyword evidence="1" id="KW-0472">Membrane</keyword>
<evidence type="ECO:0000256" key="1">
    <source>
        <dbReference type="SAM" id="Phobius"/>
    </source>
</evidence>
<sequence length="142" mass="16066">MKKAFPTIFFVALTNGVGYAIYKFRYKLLPDVNFVEHLDGLGAAMASYATAMMALVFALIVILSSLDNDNIKKFRAYGYFKATYAFYFFVFLELGITLLFSLLCLSNIKSYFIASLALVFGIITFLQIILIVFQIVMLSIRN</sequence>
<dbReference type="InterPro" id="IPR031892">
    <property type="entry name" value="RexB"/>
</dbReference>
<dbReference type="EMBL" id="CP096849">
    <property type="protein sequence ID" value="WMT67582.1"/>
    <property type="molecule type" value="Genomic_DNA"/>
</dbReference>
<dbReference type="AlphaFoldDB" id="A0AAJ6LNT7"/>
<gene>
    <name evidence="2" type="ORF">M2B19_08425</name>
</gene>
<feature type="transmembrane region" description="Helical" evidence="1">
    <location>
        <begin position="84"/>
        <end position="105"/>
    </location>
</feature>
<evidence type="ECO:0000313" key="3">
    <source>
        <dbReference type="Proteomes" id="UP001228563"/>
    </source>
</evidence>
<proteinExistence type="predicted"/>
<reference evidence="2" key="1">
    <citation type="submission" date="2022-04" db="EMBL/GenBank/DDBJ databases">
        <title>Co-occurrence of mcr-9 and blaNDM-1 in multidrug-resistant Enterobacter kobei strain isolated from an infant with urinary infection.</title>
        <authorList>
            <person name="Zeng H."/>
        </authorList>
    </citation>
    <scope>NUCLEOTIDE SEQUENCE</scope>
    <source>
        <strain evidence="2">EC1382</strain>
    </source>
</reference>
<dbReference type="RefSeq" id="WP_058609117.1">
    <property type="nucleotide sequence ID" value="NZ_CP083862.1"/>
</dbReference>
<dbReference type="Pfam" id="PF15968">
    <property type="entry name" value="RexB"/>
    <property type="match status" value="1"/>
</dbReference>
<name>A0AAJ6LNT7_9ENTR</name>
<accession>A0AAJ6LNT7</accession>